<dbReference type="InterPro" id="IPR020288">
    <property type="entry name" value="Sheath_initiator"/>
</dbReference>
<sequence>MKYRKLDVNGDYTFGKGQQCLTYGTYAVAQAIKTRMKLLKNEWFEDLEEGLPLFQQILGVRGTGDNVTIVDSLIKSRILGTTDVRGIDNFSSTYDSSSRQYSYTATVNTKYGAITVSDSL</sequence>
<gene>
    <name evidence="1" type="ORF">ACJDTP_21465</name>
</gene>
<comment type="caution">
    <text evidence="1">The sequence shown here is derived from an EMBL/GenBank/DDBJ whole genome shotgun (WGS) entry which is preliminary data.</text>
</comment>
<dbReference type="Proteomes" id="UP001623600">
    <property type="component" value="Unassembled WGS sequence"/>
</dbReference>
<keyword evidence="2" id="KW-1185">Reference proteome</keyword>
<organism evidence="1 2">
    <name type="scientific">Candidatus Clostridium helianthi</name>
    <dbReference type="NCBI Taxonomy" id="3381660"/>
    <lineage>
        <taxon>Bacteria</taxon>
        <taxon>Bacillati</taxon>
        <taxon>Bacillota</taxon>
        <taxon>Clostridia</taxon>
        <taxon>Eubacteriales</taxon>
        <taxon>Clostridiaceae</taxon>
        <taxon>Clostridium</taxon>
    </lineage>
</organism>
<accession>A0ABW8SAH1</accession>
<protein>
    <recommendedName>
        <fullName evidence="3">DUF2634 domain-containing protein</fullName>
    </recommendedName>
</protein>
<dbReference type="Pfam" id="PF10934">
    <property type="entry name" value="Sheath_initiator"/>
    <property type="match status" value="1"/>
</dbReference>
<name>A0ABW8SAH1_9CLOT</name>
<dbReference type="RefSeq" id="WP_406762392.1">
    <property type="nucleotide sequence ID" value="NZ_JBJIAB010000037.1"/>
</dbReference>
<evidence type="ECO:0008006" key="3">
    <source>
        <dbReference type="Google" id="ProtNLM"/>
    </source>
</evidence>
<evidence type="ECO:0000313" key="1">
    <source>
        <dbReference type="EMBL" id="MFL0167645.1"/>
    </source>
</evidence>
<proteinExistence type="predicted"/>
<dbReference type="EMBL" id="JBJIAB010000037">
    <property type="protein sequence ID" value="MFL0167645.1"/>
    <property type="molecule type" value="Genomic_DNA"/>
</dbReference>
<reference evidence="1 2" key="1">
    <citation type="submission" date="2024-11" db="EMBL/GenBank/DDBJ databases">
        <authorList>
            <person name="Heng Y.C."/>
            <person name="Lim A.C.H."/>
            <person name="Lee J.K.Y."/>
            <person name="Kittelmann S."/>
        </authorList>
    </citation>
    <scope>NUCLEOTIDE SEQUENCE [LARGE SCALE GENOMIC DNA]</scope>
    <source>
        <strain evidence="1 2">WILCCON 0112</strain>
    </source>
</reference>
<evidence type="ECO:0000313" key="2">
    <source>
        <dbReference type="Proteomes" id="UP001623600"/>
    </source>
</evidence>